<feature type="region of interest" description="Disordered" evidence="6">
    <location>
        <begin position="192"/>
        <end position="220"/>
    </location>
</feature>
<dbReference type="Pfam" id="PF21913">
    <property type="entry name" value="ORC6_2nd"/>
    <property type="match status" value="1"/>
</dbReference>
<feature type="compositionally biased region" description="Basic and acidic residues" evidence="6">
    <location>
        <begin position="315"/>
        <end position="326"/>
    </location>
</feature>
<dbReference type="InterPro" id="IPR008721">
    <property type="entry name" value="ORC6_cyclin_first"/>
</dbReference>
<dbReference type="GO" id="GO:0003677">
    <property type="term" value="F:DNA binding"/>
    <property type="evidence" value="ECO:0007669"/>
    <property type="project" value="UniProtKB-KW"/>
</dbReference>
<dbReference type="Gene3D" id="1.10.472.10">
    <property type="entry name" value="Cyclin-like"/>
    <property type="match status" value="1"/>
</dbReference>
<dbReference type="CDD" id="cd11583">
    <property type="entry name" value="Orc6_mid"/>
    <property type="match status" value="1"/>
</dbReference>
<dbReference type="Pfam" id="PF05460">
    <property type="entry name" value="ORC6"/>
    <property type="match status" value="1"/>
</dbReference>
<feature type="compositionally biased region" description="Polar residues" evidence="6">
    <location>
        <begin position="293"/>
        <end position="311"/>
    </location>
</feature>
<feature type="domain" description="ORC6 second cyclin-like" evidence="8">
    <location>
        <begin position="100"/>
        <end position="180"/>
    </location>
</feature>
<proteinExistence type="evidence at transcript level"/>
<evidence type="ECO:0000256" key="5">
    <source>
        <dbReference type="ARBA" id="ARBA00023242"/>
    </source>
</evidence>
<evidence type="ECO:0000256" key="4">
    <source>
        <dbReference type="ARBA" id="ARBA00023125"/>
    </source>
</evidence>
<dbReference type="PANTHER" id="PTHR13394">
    <property type="entry name" value="ORIGIN RECOGNITION COMPLEX SUBUNIT 6"/>
    <property type="match status" value="1"/>
</dbReference>
<comment type="subcellular location">
    <subcellularLocation>
        <location evidence="1">Nucleus</location>
    </subcellularLocation>
</comment>
<dbReference type="EMBL" id="EF619926">
    <property type="protein sequence ID" value="ABR09538.1"/>
    <property type="molecule type" value="mRNA"/>
</dbReference>
<feature type="domain" description="ORC6 first cyclin-like" evidence="7">
    <location>
        <begin position="8"/>
        <end position="95"/>
    </location>
</feature>
<feature type="compositionally biased region" description="Basic and acidic residues" evidence="6">
    <location>
        <begin position="260"/>
        <end position="269"/>
    </location>
</feature>
<evidence type="ECO:0000259" key="7">
    <source>
        <dbReference type="Pfam" id="PF05460"/>
    </source>
</evidence>
<dbReference type="InterPro" id="IPR054113">
    <property type="entry name" value="ORC6_cyclin-like_2nd"/>
</dbReference>
<keyword evidence="5" id="KW-0539">Nucleus</keyword>
<dbReference type="GO" id="GO:0005664">
    <property type="term" value="C:nuclear origin of replication recognition complex"/>
    <property type="evidence" value="ECO:0007669"/>
    <property type="project" value="InterPro"/>
</dbReference>
<evidence type="ECO:0000256" key="1">
    <source>
        <dbReference type="ARBA" id="ARBA00004123"/>
    </source>
</evidence>
<dbReference type="PANTHER" id="PTHR13394:SF0">
    <property type="entry name" value="ORIGIN RECOGNITION COMPLEX SUBUNIT 6"/>
    <property type="match status" value="1"/>
</dbReference>
<organism evidence="9">
    <name type="scientific">Choristoneura fumiferana</name>
    <name type="common">Spruce budworm moth</name>
    <name type="synonym">Archips fumiferana</name>
    <dbReference type="NCBI Taxonomy" id="7141"/>
    <lineage>
        <taxon>Eukaryota</taxon>
        <taxon>Metazoa</taxon>
        <taxon>Ecdysozoa</taxon>
        <taxon>Arthropoda</taxon>
        <taxon>Hexapoda</taxon>
        <taxon>Insecta</taxon>
        <taxon>Pterygota</taxon>
        <taxon>Neoptera</taxon>
        <taxon>Endopterygota</taxon>
        <taxon>Lepidoptera</taxon>
        <taxon>Glossata</taxon>
        <taxon>Ditrysia</taxon>
        <taxon>Tortricoidea</taxon>
        <taxon>Tortricidae</taxon>
        <taxon>Tortricinae</taxon>
        <taxon>Choristoneura</taxon>
    </lineage>
</organism>
<keyword evidence="3" id="KW-0235">DNA replication</keyword>
<evidence type="ECO:0000313" key="9">
    <source>
        <dbReference type="EMBL" id="ABR09538.1"/>
    </source>
</evidence>
<dbReference type="InterPro" id="IPR020529">
    <property type="entry name" value="ORC6_met/pln"/>
</dbReference>
<comment type="similarity">
    <text evidence="2">Belongs to the ORC6 family.</text>
</comment>
<keyword evidence="4" id="KW-0238">DNA-binding</keyword>
<protein>
    <submittedName>
        <fullName evidence="9">Origin recognition complex subunit 6</fullName>
    </submittedName>
</protein>
<reference evidence="9" key="2">
    <citation type="submission" date="2007-05" db="EMBL/GenBank/DDBJ databases">
        <authorList>
            <person name="Carstens E.B."/>
        </authorList>
    </citation>
    <scope>NUCLEOTIDE SEQUENCE</scope>
</reference>
<accession>A6N831</accession>
<gene>
    <name evidence="9" type="primary">ORC6</name>
</gene>
<evidence type="ECO:0000256" key="3">
    <source>
        <dbReference type="ARBA" id="ARBA00022705"/>
    </source>
</evidence>
<dbReference type="CDD" id="cd16075">
    <property type="entry name" value="ORC6_CTD"/>
    <property type="match status" value="1"/>
</dbReference>
<dbReference type="GO" id="GO:0006270">
    <property type="term" value="P:DNA replication initiation"/>
    <property type="evidence" value="ECO:0007669"/>
    <property type="project" value="TreeGrafter"/>
</dbReference>
<evidence type="ECO:0000259" key="8">
    <source>
        <dbReference type="Pfam" id="PF21913"/>
    </source>
</evidence>
<name>A6N831_CHOFU</name>
<reference evidence="9" key="1">
    <citation type="journal article" date="2006" name="J. Biochem. Mol. Biol.">
        <title>Characterization of Choristoneura fumiferana genes of the sixth subunit of the origin recognition complex: CfORC6.</title>
        <authorList>
            <person name="Wang X."/>
            <person name="Carstens E.B."/>
            <person name="Feng Q."/>
        </authorList>
    </citation>
    <scope>NUCLEOTIDE SEQUENCE</scope>
</reference>
<sequence>MASYNKTLQLLASKMGLREEDKVLSKAAEFERLLQTKTVAGSNLSDTSKVVICLDLAAGIYGVELDVKTAVKYSGLKPVAYTSNRKTVENLLELNTSKLSVPLLCVSLQCTGVQETAEKILEEYQRHAKVEVDLSLPQYVCMAVFQACRINKVKVSKVKINEKCRLKPAQWAKLEADWASFVNEKFNIAKKKRGRPAKNAVNSDDNQEMEADSKEEGPTEIEIEPYETWKQRMLESAYEELKQLKMKENETRLKSPRKATVKETNKILSKEVTMGTPQKKVTRCTPQKEVSRGTPQKVTSGTPSKENTRGSPQKEVSRGTPHKEVTRYTPPEDMFGNILNNMSPRRSPRKSPQKFSPYKTPNKNNGVRLLFPTNL</sequence>
<feature type="region of interest" description="Disordered" evidence="6">
    <location>
        <begin position="248"/>
        <end position="375"/>
    </location>
</feature>
<evidence type="ECO:0000256" key="2">
    <source>
        <dbReference type="ARBA" id="ARBA00010840"/>
    </source>
</evidence>
<evidence type="ECO:0000256" key="6">
    <source>
        <dbReference type="SAM" id="MobiDB-lite"/>
    </source>
</evidence>
<dbReference type="AlphaFoldDB" id="A6N831"/>